<protein>
    <submittedName>
        <fullName evidence="4">Glycosyltransferase</fullName>
    </submittedName>
</protein>
<dbReference type="Gene3D" id="3.40.50.2000">
    <property type="entry name" value="Glycogen Phosphorylase B"/>
    <property type="match status" value="2"/>
</dbReference>
<evidence type="ECO:0000259" key="3">
    <source>
        <dbReference type="Pfam" id="PF00534"/>
    </source>
</evidence>
<dbReference type="EMBL" id="DVGZ01000128">
    <property type="protein sequence ID" value="HIR48304.1"/>
    <property type="molecule type" value="Genomic_DNA"/>
</dbReference>
<evidence type="ECO:0000313" key="5">
    <source>
        <dbReference type="Proteomes" id="UP000824242"/>
    </source>
</evidence>
<dbReference type="SUPFAM" id="SSF53756">
    <property type="entry name" value="UDP-Glycosyltransferase/glycogen phosphorylase"/>
    <property type="match status" value="1"/>
</dbReference>
<feature type="domain" description="Glycosyl transferase family 1" evidence="3">
    <location>
        <begin position="233"/>
        <end position="385"/>
    </location>
</feature>
<gene>
    <name evidence="4" type="ORF">IAB89_11750</name>
</gene>
<reference evidence="4" key="2">
    <citation type="journal article" date="2021" name="PeerJ">
        <title>Extensive microbial diversity within the chicken gut microbiome revealed by metagenomics and culture.</title>
        <authorList>
            <person name="Gilroy R."/>
            <person name="Ravi A."/>
            <person name="Getino M."/>
            <person name="Pursley I."/>
            <person name="Horton D.L."/>
            <person name="Alikhan N.F."/>
            <person name="Baker D."/>
            <person name="Gharbi K."/>
            <person name="Hall N."/>
            <person name="Watson M."/>
            <person name="Adriaenssens E.M."/>
            <person name="Foster-Nyarko E."/>
            <person name="Jarju S."/>
            <person name="Secka A."/>
            <person name="Antonio M."/>
            <person name="Oren A."/>
            <person name="Chaudhuri R.R."/>
            <person name="La Ragione R."/>
            <person name="Hildebrand F."/>
            <person name="Pallen M.J."/>
        </authorList>
    </citation>
    <scope>NUCLEOTIDE SEQUENCE</scope>
    <source>
        <strain evidence="4">ChiSxjej1B13-7958</strain>
    </source>
</reference>
<evidence type="ECO:0000256" key="1">
    <source>
        <dbReference type="ARBA" id="ARBA00022676"/>
    </source>
</evidence>
<evidence type="ECO:0000313" key="4">
    <source>
        <dbReference type="EMBL" id="HIR48304.1"/>
    </source>
</evidence>
<organism evidence="4 5">
    <name type="scientific">Candidatus Caccousia avicola</name>
    <dbReference type="NCBI Taxonomy" id="2840721"/>
    <lineage>
        <taxon>Bacteria</taxon>
        <taxon>Bacillati</taxon>
        <taxon>Bacillota</taxon>
        <taxon>Clostridia</taxon>
        <taxon>Eubacteriales</taxon>
        <taxon>Oscillospiraceae</taxon>
        <taxon>Oscillospiraceae incertae sedis</taxon>
        <taxon>Candidatus Caccousia</taxon>
    </lineage>
</organism>
<dbReference type="AlphaFoldDB" id="A0A9D1APL3"/>
<sequence>MRQLLYLTTSFPFGKGEDFLTEELRHAQGFDDYLIVSCHSAPEDSQTKPVPDGMRVVRLNASPDAVSYLSVLFRPDLLREAIALPFQGQSFFGKLHQLLFFRRKAQAVYEALCSEVLPSLTGEEIVIYSYWFYDAAMAGALLAKRLRAMGKRVHLLSRAHGFDAFPERSPYGYLPMRRFLLNHYDAVRPCSPSAARAVKDAFPEQCGKVRTAFLGTADHGLPYGSRSPVFHVVTCSYLVPVKRIPLFVQALALVSFPMRWTHIGGGPQEAEVRAAAEQLPAHVEWELPGPMRNEDLMRYYAETPVSCVANVSSSEGLPVALMEACSFGFPCIATEVGGTPEAVRDGVTGCLLGKNPSPEEIASALEHMARLPEEEYASLCRAARKLWEDKFHAEKNYKLFYEELSQLLGKDGES</sequence>
<reference evidence="4" key="1">
    <citation type="submission" date="2020-10" db="EMBL/GenBank/DDBJ databases">
        <authorList>
            <person name="Gilroy R."/>
        </authorList>
    </citation>
    <scope>NUCLEOTIDE SEQUENCE</scope>
    <source>
        <strain evidence="4">ChiSxjej1B13-7958</strain>
    </source>
</reference>
<name>A0A9D1APL3_9FIRM</name>
<dbReference type="Pfam" id="PF00534">
    <property type="entry name" value="Glycos_transf_1"/>
    <property type="match status" value="1"/>
</dbReference>
<keyword evidence="2" id="KW-0808">Transferase</keyword>
<dbReference type="PANTHER" id="PTHR12526:SF629">
    <property type="entry name" value="TEICHURONIC ACID BIOSYNTHESIS GLYCOSYLTRANSFERASE TUAH-RELATED"/>
    <property type="match status" value="1"/>
</dbReference>
<dbReference type="InterPro" id="IPR001296">
    <property type="entry name" value="Glyco_trans_1"/>
</dbReference>
<evidence type="ECO:0000256" key="2">
    <source>
        <dbReference type="ARBA" id="ARBA00022679"/>
    </source>
</evidence>
<keyword evidence="1" id="KW-0328">Glycosyltransferase</keyword>
<dbReference type="Proteomes" id="UP000824242">
    <property type="component" value="Unassembled WGS sequence"/>
</dbReference>
<dbReference type="PANTHER" id="PTHR12526">
    <property type="entry name" value="GLYCOSYLTRANSFERASE"/>
    <property type="match status" value="1"/>
</dbReference>
<comment type="caution">
    <text evidence="4">The sequence shown here is derived from an EMBL/GenBank/DDBJ whole genome shotgun (WGS) entry which is preliminary data.</text>
</comment>
<proteinExistence type="predicted"/>
<accession>A0A9D1APL3</accession>
<dbReference type="GO" id="GO:0016757">
    <property type="term" value="F:glycosyltransferase activity"/>
    <property type="evidence" value="ECO:0007669"/>
    <property type="project" value="UniProtKB-KW"/>
</dbReference>